<dbReference type="InterPro" id="IPR012340">
    <property type="entry name" value="NA-bd_OB-fold"/>
</dbReference>
<evidence type="ECO:0000313" key="2">
    <source>
        <dbReference type="Proteomes" id="UP001165293"/>
    </source>
</evidence>
<accession>A0ABS8JI20</accession>
<dbReference type="EMBL" id="JAJGAK010000002">
    <property type="protein sequence ID" value="MCC8363258.1"/>
    <property type="molecule type" value="Genomic_DNA"/>
</dbReference>
<keyword evidence="1" id="KW-0238">DNA-binding</keyword>
<reference evidence="1" key="1">
    <citation type="submission" date="2021-10" db="EMBL/GenBank/DDBJ databases">
        <authorList>
            <person name="Lyu M."/>
            <person name="Wang X."/>
            <person name="Meng X."/>
            <person name="Xu K."/>
        </authorList>
    </citation>
    <scope>NUCLEOTIDE SEQUENCE</scope>
    <source>
        <strain evidence="1">A6</strain>
    </source>
</reference>
<keyword evidence="2" id="KW-1185">Reference proteome</keyword>
<comment type="caution">
    <text evidence="1">The sequence shown here is derived from an EMBL/GenBank/DDBJ whole genome shotgun (WGS) entry which is preliminary data.</text>
</comment>
<organism evidence="1 2">
    <name type="scientific">Noviluteimonas lactosilytica</name>
    <dbReference type="NCBI Taxonomy" id="2888523"/>
    <lineage>
        <taxon>Bacteria</taxon>
        <taxon>Pseudomonadati</taxon>
        <taxon>Pseudomonadota</taxon>
        <taxon>Gammaproteobacteria</taxon>
        <taxon>Lysobacterales</taxon>
        <taxon>Lysobacteraceae</taxon>
        <taxon>Noviluteimonas</taxon>
    </lineage>
</organism>
<sequence>MNLKTYSHRFDPSLLAVAIVTVLSNQVVTKPWEFVDDQGKTRTGATRTQKAKLEVQGFAYPFVIRLEEEQAAWPVGEYVLDVAAMLQVNKEKAQLSKAHYLVPLLPATAKA</sequence>
<dbReference type="Gene3D" id="2.40.50.140">
    <property type="entry name" value="Nucleic acid-binding proteins"/>
    <property type="match status" value="1"/>
</dbReference>
<dbReference type="SUPFAM" id="SSF50249">
    <property type="entry name" value="Nucleic acid-binding proteins"/>
    <property type="match status" value="1"/>
</dbReference>
<dbReference type="RefSeq" id="WP_230526899.1">
    <property type="nucleotide sequence ID" value="NZ_JAJGAK010000002.1"/>
</dbReference>
<protein>
    <submittedName>
        <fullName evidence="1">Single-stranded DNA-binding protein</fullName>
    </submittedName>
</protein>
<gene>
    <name evidence="1" type="ORF">LK996_09240</name>
</gene>
<dbReference type="Proteomes" id="UP001165293">
    <property type="component" value="Unassembled WGS sequence"/>
</dbReference>
<proteinExistence type="predicted"/>
<dbReference type="GO" id="GO:0003677">
    <property type="term" value="F:DNA binding"/>
    <property type="evidence" value="ECO:0007669"/>
    <property type="project" value="UniProtKB-KW"/>
</dbReference>
<name>A0ABS8JI20_9GAMM</name>
<evidence type="ECO:0000313" key="1">
    <source>
        <dbReference type="EMBL" id="MCC8363258.1"/>
    </source>
</evidence>